<dbReference type="EMBL" id="CM056820">
    <property type="protein sequence ID" value="KAJ8615238.1"/>
    <property type="molecule type" value="Genomic_DNA"/>
</dbReference>
<evidence type="ECO:0000313" key="2">
    <source>
        <dbReference type="Proteomes" id="UP001234297"/>
    </source>
</evidence>
<proteinExistence type="predicted"/>
<sequence>MMQMQWARGEEEGLPGSGVQRREMARERAAVAGGAAMGGRAAAARSDLRGVAAACVWRKKMGSPGLCQMEMREIRRNGRETTIGIDRGRESAVRGMKTERAKSPEERSVSPETIDRARRTVAPGRAERERGESDL</sequence>
<evidence type="ECO:0000313" key="1">
    <source>
        <dbReference type="EMBL" id="KAJ8615238.1"/>
    </source>
</evidence>
<reference evidence="1 2" key="1">
    <citation type="journal article" date="2022" name="Hortic Res">
        <title>A haplotype resolved chromosomal level avocado genome allows analysis of novel avocado genes.</title>
        <authorList>
            <person name="Nath O."/>
            <person name="Fletcher S.J."/>
            <person name="Hayward A."/>
            <person name="Shaw L.M."/>
            <person name="Masouleh A.K."/>
            <person name="Furtado A."/>
            <person name="Henry R.J."/>
            <person name="Mitter N."/>
        </authorList>
    </citation>
    <scope>NUCLEOTIDE SEQUENCE [LARGE SCALE GENOMIC DNA]</scope>
    <source>
        <strain evidence="2">cv. Hass</strain>
    </source>
</reference>
<protein>
    <submittedName>
        <fullName evidence="1">Uncharacterized protein</fullName>
    </submittedName>
</protein>
<keyword evidence="2" id="KW-1185">Reference proteome</keyword>
<organism evidence="1 2">
    <name type="scientific">Persea americana</name>
    <name type="common">Avocado</name>
    <dbReference type="NCBI Taxonomy" id="3435"/>
    <lineage>
        <taxon>Eukaryota</taxon>
        <taxon>Viridiplantae</taxon>
        <taxon>Streptophyta</taxon>
        <taxon>Embryophyta</taxon>
        <taxon>Tracheophyta</taxon>
        <taxon>Spermatophyta</taxon>
        <taxon>Magnoliopsida</taxon>
        <taxon>Magnoliidae</taxon>
        <taxon>Laurales</taxon>
        <taxon>Lauraceae</taxon>
        <taxon>Persea</taxon>
    </lineage>
</organism>
<gene>
    <name evidence="1" type="ORF">MRB53_034610</name>
</gene>
<name>A0ACC2K2S8_PERAE</name>
<comment type="caution">
    <text evidence="1">The sequence shown here is derived from an EMBL/GenBank/DDBJ whole genome shotgun (WGS) entry which is preliminary data.</text>
</comment>
<accession>A0ACC2K2S8</accession>
<dbReference type="Proteomes" id="UP001234297">
    <property type="component" value="Chromosome 12"/>
</dbReference>